<keyword evidence="1" id="KW-0472">Membrane</keyword>
<protein>
    <recommendedName>
        <fullName evidence="2">Apple domain-containing protein</fullName>
    </recommendedName>
</protein>
<evidence type="ECO:0000259" key="2">
    <source>
        <dbReference type="PROSITE" id="PS50948"/>
    </source>
</evidence>
<dbReference type="PROSITE" id="PS50948">
    <property type="entry name" value="PAN"/>
    <property type="match status" value="1"/>
</dbReference>
<reference evidence="4" key="1">
    <citation type="journal article" date="2013" name="Nature">
        <title>Pan genome of the phytoplankton Emiliania underpins its global distribution.</title>
        <authorList>
            <person name="Read B.A."/>
            <person name="Kegel J."/>
            <person name="Klute M.J."/>
            <person name="Kuo A."/>
            <person name="Lefebvre S.C."/>
            <person name="Maumus F."/>
            <person name="Mayer C."/>
            <person name="Miller J."/>
            <person name="Monier A."/>
            <person name="Salamov A."/>
            <person name="Young J."/>
            <person name="Aguilar M."/>
            <person name="Claverie J.M."/>
            <person name="Frickenhaus S."/>
            <person name="Gonzalez K."/>
            <person name="Herman E.K."/>
            <person name="Lin Y.C."/>
            <person name="Napier J."/>
            <person name="Ogata H."/>
            <person name="Sarno A.F."/>
            <person name="Shmutz J."/>
            <person name="Schroeder D."/>
            <person name="de Vargas C."/>
            <person name="Verret F."/>
            <person name="von Dassow P."/>
            <person name="Valentin K."/>
            <person name="Van de Peer Y."/>
            <person name="Wheeler G."/>
            <person name="Dacks J.B."/>
            <person name="Delwiche C.F."/>
            <person name="Dyhrman S.T."/>
            <person name="Glockner G."/>
            <person name="John U."/>
            <person name="Richards T."/>
            <person name="Worden A.Z."/>
            <person name="Zhang X."/>
            <person name="Grigoriev I.V."/>
            <person name="Allen A.E."/>
            <person name="Bidle K."/>
            <person name="Borodovsky M."/>
            <person name="Bowler C."/>
            <person name="Brownlee C."/>
            <person name="Cock J.M."/>
            <person name="Elias M."/>
            <person name="Gladyshev V.N."/>
            <person name="Groth M."/>
            <person name="Guda C."/>
            <person name="Hadaegh A."/>
            <person name="Iglesias-Rodriguez M.D."/>
            <person name="Jenkins J."/>
            <person name="Jones B.M."/>
            <person name="Lawson T."/>
            <person name="Leese F."/>
            <person name="Lindquist E."/>
            <person name="Lobanov A."/>
            <person name="Lomsadze A."/>
            <person name="Malik S.B."/>
            <person name="Marsh M.E."/>
            <person name="Mackinder L."/>
            <person name="Mock T."/>
            <person name="Mueller-Roeber B."/>
            <person name="Pagarete A."/>
            <person name="Parker M."/>
            <person name="Probert I."/>
            <person name="Quesneville H."/>
            <person name="Raines C."/>
            <person name="Rensing S.A."/>
            <person name="Riano-Pachon D.M."/>
            <person name="Richier S."/>
            <person name="Rokitta S."/>
            <person name="Shiraiwa Y."/>
            <person name="Soanes D.M."/>
            <person name="van der Giezen M."/>
            <person name="Wahlund T.M."/>
            <person name="Williams B."/>
            <person name="Wilson W."/>
            <person name="Wolfe G."/>
            <person name="Wurch L.L."/>
        </authorList>
    </citation>
    <scope>NUCLEOTIDE SEQUENCE</scope>
</reference>
<evidence type="ECO:0000256" key="1">
    <source>
        <dbReference type="SAM" id="Phobius"/>
    </source>
</evidence>
<reference evidence="3" key="2">
    <citation type="submission" date="2024-10" db="UniProtKB">
        <authorList>
            <consortium name="EnsemblProtists"/>
        </authorList>
    </citation>
    <scope>IDENTIFICATION</scope>
</reference>
<dbReference type="Pfam" id="PF14295">
    <property type="entry name" value="PAN_4"/>
    <property type="match status" value="2"/>
</dbReference>
<dbReference type="eggNOG" id="KOG4287">
    <property type="taxonomic scope" value="Eukaryota"/>
</dbReference>
<dbReference type="Gene3D" id="3.50.4.10">
    <property type="entry name" value="Hepatocyte Growth Factor"/>
    <property type="match status" value="1"/>
</dbReference>
<dbReference type="GO" id="GO:0016787">
    <property type="term" value="F:hydrolase activity"/>
    <property type="evidence" value="ECO:0007669"/>
    <property type="project" value="InterPro"/>
</dbReference>
<dbReference type="GeneID" id="17287102"/>
<proteinExistence type="predicted"/>
<dbReference type="InterPro" id="IPR004963">
    <property type="entry name" value="PAE/NOTUM"/>
</dbReference>
<dbReference type="KEGG" id="ehx:EMIHUDRAFT_447483"/>
<feature type="transmembrane region" description="Helical" evidence="1">
    <location>
        <begin position="709"/>
        <end position="732"/>
    </location>
</feature>
<dbReference type="Pfam" id="PF03283">
    <property type="entry name" value="PAE"/>
    <property type="match status" value="1"/>
</dbReference>
<dbReference type="AlphaFoldDB" id="A0A0D3L1E7"/>
<keyword evidence="1" id="KW-0812">Transmembrane</keyword>
<dbReference type="HOGENOM" id="CLU_371913_0_0_1"/>
<keyword evidence="1" id="KW-1133">Transmembrane helix</keyword>
<keyword evidence="4" id="KW-1185">Reference proteome</keyword>
<dbReference type="Pfam" id="PF00024">
    <property type="entry name" value="PAN_1"/>
    <property type="match status" value="1"/>
</dbReference>
<evidence type="ECO:0000313" key="4">
    <source>
        <dbReference type="Proteomes" id="UP000013827"/>
    </source>
</evidence>
<dbReference type="PaxDb" id="2903-EOD41832"/>
<dbReference type="RefSeq" id="XP_005794261.1">
    <property type="nucleotide sequence ID" value="XM_005794204.1"/>
</dbReference>
<dbReference type="PANTHER" id="PTHR21562">
    <property type="entry name" value="NOTUM-RELATED"/>
    <property type="match status" value="1"/>
</dbReference>
<dbReference type="EnsemblProtists" id="EOD41832">
    <property type="protein sequence ID" value="EOD41832"/>
    <property type="gene ID" value="EMIHUDRAFT_447483"/>
</dbReference>
<name>A0A0D3L1E7_EMIH1</name>
<evidence type="ECO:0000313" key="3">
    <source>
        <dbReference type="EnsemblProtists" id="EOD41832"/>
    </source>
</evidence>
<feature type="domain" description="Apple" evidence="2">
    <location>
        <begin position="577"/>
        <end position="667"/>
    </location>
</feature>
<organism evidence="3 4">
    <name type="scientific">Emiliania huxleyi (strain CCMP1516)</name>
    <dbReference type="NCBI Taxonomy" id="280463"/>
    <lineage>
        <taxon>Eukaryota</taxon>
        <taxon>Haptista</taxon>
        <taxon>Haptophyta</taxon>
        <taxon>Prymnesiophyceae</taxon>
        <taxon>Isochrysidales</taxon>
        <taxon>Noelaerhabdaceae</taxon>
        <taxon>Emiliania</taxon>
    </lineage>
</organism>
<accession>A0A0D3L1E7</accession>
<sequence>MHHADAGGGRRLTRRSFADAASRQLLCNDGSEAGFYLSEGDGSNSLVLLYQQSGGWCWDRASCDKRPEWYTGNSRWESTKAPGGIFDSALFAGATQVYLPYCSSDAWMSEMGFHANFSKWFRGRAIRDAAVDELVAAGLLGSAHRLVFAGVSAGGRGAMATIDSLGERLASLGMPPPFGVLDGVAYQDVPPLNSWTPLAEQCERVWRALQVEPPAHCTAQFPAREAWKCIMGTYALPRLASEFLAVTFLYDSYQLGNLGYMYGQVTAVDFAYAEWFRMLNEKTNADVYAAGNSAFGPACYEHGAGGDTWFSIKVGGVSADDMLRDALRGDYANVVDRHDHVDTNPTCPKFTEVAVSPPVEGARLHGKGEGGWCAGEPYSRLDAQAGIMSYSDCEAACFAADECAYFSSGNGFVGSSLPPALSSALAVASWPLYRVVDALSVQPPRGCLLFAAAPCDLVSGAPFSRLYATYARVSIVRGYTEVPASHCDSGLVLESAKGATFEECAATCDHRPGCTHLSYSDTPLSDPTPIFSRGQSTPFEPAGVRCLLFGACDPTSTSPGAFNTSYRLYAKASHARCRGEHEFGLYHAGAQCDGGAEAETRVDTLESIETLHECRQLCAAEPECRFLSYSPGGGDGLGGRCLLHSACWRDRIIVEANFSVSWKAGHSASPADAAFSREGAARLWEEPHALLSQQPARVAAGPASSLPPFGMAGVAAGATAALAGLIFLASAARVRMSALGSRVQPQQH</sequence>
<dbReference type="InterPro" id="IPR003609">
    <property type="entry name" value="Pan_app"/>
</dbReference>
<dbReference type="Proteomes" id="UP000013827">
    <property type="component" value="Unassembled WGS sequence"/>
</dbReference>
<dbReference type="STRING" id="2903.R1E328"/>
<dbReference type="PANTHER" id="PTHR21562:SF122">
    <property type="entry name" value="PALMITOLEOYL-PROTEIN CARBOXYLESTERASE NOTUM"/>
    <property type="match status" value="1"/>
</dbReference>